<dbReference type="Gene3D" id="3.40.50.720">
    <property type="entry name" value="NAD(P)-binding Rossmann-like Domain"/>
    <property type="match status" value="1"/>
</dbReference>
<dbReference type="PRINTS" id="PR00080">
    <property type="entry name" value="SDRFAMILY"/>
</dbReference>
<dbReference type="CDD" id="cd05233">
    <property type="entry name" value="SDR_c"/>
    <property type="match status" value="1"/>
</dbReference>
<keyword evidence="2" id="KW-0560">Oxidoreductase</keyword>
<protein>
    <submittedName>
        <fullName evidence="3">Unannotated protein</fullName>
    </submittedName>
</protein>
<evidence type="ECO:0000313" key="3">
    <source>
        <dbReference type="EMBL" id="CAB4578282.1"/>
    </source>
</evidence>
<dbReference type="FunFam" id="3.40.50.720:FF:000084">
    <property type="entry name" value="Short-chain dehydrogenase reductase"/>
    <property type="match status" value="1"/>
</dbReference>
<dbReference type="PANTHER" id="PTHR43639:SF1">
    <property type="entry name" value="SHORT-CHAIN DEHYDROGENASE_REDUCTASE FAMILY PROTEIN"/>
    <property type="match status" value="1"/>
</dbReference>
<dbReference type="AlphaFoldDB" id="A0A6J6EP59"/>
<accession>A0A6J6EP59</accession>
<dbReference type="InterPro" id="IPR036291">
    <property type="entry name" value="NAD(P)-bd_dom_sf"/>
</dbReference>
<organism evidence="3">
    <name type="scientific">freshwater metagenome</name>
    <dbReference type="NCBI Taxonomy" id="449393"/>
    <lineage>
        <taxon>unclassified sequences</taxon>
        <taxon>metagenomes</taxon>
        <taxon>ecological metagenomes</taxon>
    </lineage>
</organism>
<dbReference type="PRINTS" id="PR00081">
    <property type="entry name" value="GDHRDH"/>
</dbReference>
<sequence length="255" mass="26161">MHADLSSLFDLTGRTAIVTGGSRGLGRAMALGFAKAGANVVVASRKLDSCEDAVAEIEALGARGLAVATRMQEPADVQALVDATVAHFGGISIVVNNAATVLDRPLDAVEPATFAGAFGTNLLAPMLLVQAARPHLAASGHGAVLNIISIAADRATRNRYYYPPVKAALAQVTRSMALDLAPEGIRVNAISPGTFRTDMVTKAFDERTLDAVARSTPLGRIGDPDELVGPALLLCSDAGSFVTGEVLTVDAGATA</sequence>
<dbReference type="SUPFAM" id="SSF51735">
    <property type="entry name" value="NAD(P)-binding Rossmann-fold domains"/>
    <property type="match status" value="1"/>
</dbReference>
<dbReference type="NCBIfam" id="NF005559">
    <property type="entry name" value="PRK07231.1"/>
    <property type="match status" value="1"/>
</dbReference>
<dbReference type="PANTHER" id="PTHR43639">
    <property type="entry name" value="OXIDOREDUCTASE, SHORT-CHAIN DEHYDROGENASE/REDUCTASE FAMILY (AFU_ORTHOLOGUE AFUA_5G02870)"/>
    <property type="match status" value="1"/>
</dbReference>
<gene>
    <name evidence="3" type="ORF">UFOPK1493_02870</name>
</gene>
<evidence type="ECO:0000256" key="2">
    <source>
        <dbReference type="ARBA" id="ARBA00023002"/>
    </source>
</evidence>
<dbReference type="EMBL" id="CAEZSR010000135">
    <property type="protein sequence ID" value="CAB4578282.1"/>
    <property type="molecule type" value="Genomic_DNA"/>
</dbReference>
<dbReference type="Pfam" id="PF13561">
    <property type="entry name" value="adh_short_C2"/>
    <property type="match status" value="1"/>
</dbReference>
<dbReference type="InterPro" id="IPR002347">
    <property type="entry name" value="SDR_fam"/>
</dbReference>
<evidence type="ECO:0000256" key="1">
    <source>
        <dbReference type="ARBA" id="ARBA00006484"/>
    </source>
</evidence>
<proteinExistence type="inferred from homology"/>
<dbReference type="GO" id="GO:0016491">
    <property type="term" value="F:oxidoreductase activity"/>
    <property type="evidence" value="ECO:0007669"/>
    <property type="project" value="UniProtKB-KW"/>
</dbReference>
<comment type="similarity">
    <text evidence="1">Belongs to the short-chain dehydrogenases/reductases (SDR) family.</text>
</comment>
<reference evidence="3" key="1">
    <citation type="submission" date="2020-05" db="EMBL/GenBank/DDBJ databases">
        <authorList>
            <person name="Chiriac C."/>
            <person name="Salcher M."/>
            <person name="Ghai R."/>
            <person name="Kavagutti S V."/>
        </authorList>
    </citation>
    <scope>NUCLEOTIDE SEQUENCE</scope>
</reference>
<name>A0A6J6EP59_9ZZZZ</name>